<name>A0A7W2AHZ3_9BACL</name>
<feature type="domain" description="Mechanosensitive ion channel MscS C-terminal" evidence="9">
    <location>
        <begin position="181"/>
        <end position="263"/>
    </location>
</feature>
<dbReference type="Proteomes" id="UP000530514">
    <property type="component" value="Unassembled WGS sequence"/>
</dbReference>
<comment type="subcellular location">
    <subcellularLocation>
        <location evidence="1">Cell membrane</location>
        <topology evidence="1">Multi-pass membrane protein</topology>
    </subcellularLocation>
</comment>
<dbReference type="InterPro" id="IPR045276">
    <property type="entry name" value="YbiO_bact"/>
</dbReference>
<feature type="transmembrane region" description="Helical" evidence="7">
    <location>
        <begin position="61"/>
        <end position="81"/>
    </location>
</feature>
<dbReference type="SUPFAM" id="SSF82689">
    <property type="entry name" value="Mechanosensitive channel protein MscS (YggB), C-terminal domain"/>
    <property type="match status" value="1"/>
</dbReference>
<dbReference type="PANTHER" id="PTHR30460:SF0">
    <property type="entry name" value="MODERATE CONDUCTANCE MECHANOSENSITIVE CHANNEL YBIO"/>
    <property type="match status" value="1"/>
</dbReference>
<evidence type="ECO:0000259" key="10">
    <source>
        <dbReference type="Pfam" id="PF21088"/>
    </source>
</evidence>
<evidence type="ECO:0000256" key="6">
    <source>
        <dbReference type="ARBA" id="ARBA00023136"/>
    </source>
</evidence>
<proteinExistence type="inferred from homology"/>
<evidence type="ECO:0000256" key="7">
    <source>
        <dbReference type="SAM" id="Phobius"/>
    </source>
</evidence>
<evidence type="ECO:0000256" key="4">
    <source>
        <dbReference type="ARBA" id="ARBA00022692"/>
    </source>
</evidence>
<dbReference type="Pfam" id="PF21082">
    <property type="entry name" value="MS_channel_3rd"/>
    <property type="match status" value="1"/>
</dbReference>
<reference evidence="11 12" key="1">
    <citation type="submission" date="2020-07" db="EMBL/GenBank/DDBJ databases">
        <authorList>
            <person name="Feng H."/>
        </authorList>
    </citation>
    <scope>NUCLEOTIDE SEQUENCE [LARGE SCALE GENOMIC DNA]</scope>
    <source>
        <strain evidence="12">s-11</strain>
    </source>
</reference>
<keyword evidence="12" id="KW-1185">Reference proteome</keyword>
<protein>
    <submittedName>
        <fullName evidence="11">Mechanosensitive ion channel family protein</fullName>
    </submittedName>
</protein>
<dbReference type="Gene3D" id="1.10.287.1260">
    <property type="match status" value="1"/>
</dbReference>
<dbReference type="InterPro" id="IPR023408">
    <property type="entry name" value="MscS_beta-dom_sf"/>
</dbReference>
<dbReference type="Gene3D" id="3.30.70.100">
    <property type="match status" value="1"/>
</dbReference>
<dbReference type="GO" id="GO:0005886">
    <property type="term" value="C:plasma membrane"/>
    <property type="evidence" value="ECO:0007669"/>
    <property type="project" value="UniProtKB-SubCell"/>
</dbReference>
<evidence type="ECO:0000256" key="3">
    <source>
        <dbReference type="ARBA" id="ARBA00022475"/>
    </source>
</evidence>
<dbReference type="RefSeq" id="WP_033100843.1">
    <property type="nucleotide sequence ID" value="NZ_JACEIP010000013.1"/>
</dbReference>
<evidence type="ECO:0000313" key="12">
    <source>
        <dbReference type="Proteomes" id="UP000530514"/>
    </source>
</evidence>
<dbReference type="SUPFAM" id="SSF50182">
    <property type="entry name" value="Sm-like ribonucleoproteins"/>
    <property type="match status" value="1"/>
</dbReference>
<keyword evidence="5 7" id="KW-1133">Transmembrane helix</keyword>
<dbReference type="AlphaFoldDB" id="A0A7W2AHZ3"/>
<dbReference type="Gene3D" id="2.30.30.60">
    <property type="match status" value="1"/>
</dbReference>
<feature type="transmembrane region" description="Helical" evidence="7">
    <location>
        <begin position="20"/>
        <end position="40"/>
    </location>
</feature>
<feature type="domain" description="Mechanosensitive ion channel MscS" evidence="8">
    <location>
        <begin position="109"/>
        <end position="174"/>
    </location>
</feature>
<comment type="caution">
    <text evidence="11">The sequence shown here is derived from an EMBL/GenBank/DDBJ whole genome shotgun (WGS) entry which is preliminary data.</text>
</comment>
<feature type="domain" description="Mechanosensitive ion channel transmembrane helices 2/3" evidence="10">
    <location>
        <begin position="67"/>
        <end position="108"/>
    </location>
</feature>
<organism evidence="11 12">
    <name type="scientific">Thermoactinomyces daqus</name>
    <dbReference type="NCBI Taxonomy" id="1329516"/>
    <lineage>
        <taxon>Bacteria</taxon>
        <taxon>Bacillati</taxon>
        <taxon>Bacillota</taxon>
        <taxon>Bacilli</taxon>
        <taxon>Bacillales</taxon>
        <taxon>Thermoactinomycetaceae</taxon>
        <taxon>Thermoactinomyces</taxon>
    </lineage>
</organism>
<dbReference type="SUPFAM" id="SSF82861">
    <property type="entry name" value="Mechanosensitive channel protein MscS (YggB), transmembrane region"/>
    <property type="match status" value="1"/>
</dbReference>
<dbReference type="InterPro" id="IPR049278">
    <property type="entry name" value="MS_channel_C"/>
</dbReference>
<feature type="transmembrane region" description="Helical" evidence="7">
    <location>
        <begin position="87"/>
        <end position="107"/>
    </location>
</feature>
<accession>A0A7W2AHZ3</accession>
<comment type="similarity">
    <text evidence="2">Belongs to the MscS (TC 1.A.23) family.</text>
</comment>
<dbReference type="GO" id="GO:0008381">
    <property type="term" value="F:mechanosensitive monoatomic ion channel activity"/>
    <property type="evidence" value="ECO:0007669"/>
    <property type="project" value="InterPro"/>
</dbReference>
<gene>
    <name evidence="11" type="ORF">H1164_10145</name>
</gene>
<evidence type="ECO:0000256" key="1">
    <source>
        <dbReference type="ARBA" id="ARBA00004651"/>
    </source>
</evidence>
<dbReference type="EMBL" id="JACEIP010000013">
    <property type="protein sequence ID" value="MBA4543256.1"/>
    <property type="molecule type" value="Genomic_DNA"/>
</dbReference>
<dbReference type="InterPro" id="IPR010920">
    <property type="entry name" value="LSM_dom_sf"/>
</dbReference>
<evidence type="ECO:0000256" key="2">
    <source>
        <dbReference type="ARBA" id="ARBA00008017"/>
    </source>
</evidence>
<evidence type="ECO:0000256" key="5">
    <source>
        <dbReference type="ARBA" id="ARBA00022989"/>
    </source>
</evidence>
<dbReference type="InterPro" id="IPR006685">
    <property type="entry name" value="MscS_channel_2nd"/>
</dbReference>
<dbReference type="InterPro" id="IPR011014">
    <property type="entry name" value="MscS_channel_TM-2"/>
</dbReference>
<dbReference type="PANTHER" id="PTHR30460">
    <property type="entry name" value="MODERATE CONDUCTANCE MECHANOSENSITIVE CHANNEL YBIO"/>
    <property type="match status" value="1"/>
</dbReference>
<keyword evidence="4 7" id="KW-0812">Transmembrane</keyword>
<dbReference type="InterPro" id="IPR049142">
    <property type="entry name" value="MS_channel_1st"/>
</dbReference>
<dbReference type="Pfam" id="PF00924">
    <property type="entry name" value="MS_channel_2nd"/>
    <property type="match status" value="1"/>
</dbReference>
<sequence>MPDLSNWIHIDFTKIFDSLLASIFIIVISLIALSVIRKIIIRLTNQSKRLNKGTQQRLKTIQSLLINVSTYVIFFIAAVTVLKEFGIDISAILASAGVLGLAIGFGAKDLVADIVTGFFMLMEDQVHVGEEITVNGYSGTVEHVGLRVLKLRDSDGDLHFVLNRDVKSLTNHSRGFKQAQVDLPIPADADLDRAISVLEQECNRLKQQMAGIVNGPTVLGVETISTTEAMIRVVAQTENEKKSEVEREMRKDLKKALDQAQIKLNASL</sequence>
<dbReference type="OrthoDB" id="9809206at2"/>
<evidence type="ECO:0000259" key="9">
    <source>
        <dbReference type="Pfam" id="PF21082"/>
    </source>
</evidence>
<keyword evidence="6 7" id="KW-0472">Membrane</keyword>
<evidence type="ECO:0000313" key="11">
    <source>
        <dbReference type="EMBL" id="MBA4543256.1"/>
    </source>
</evidence>
<keyword evidence="3" id="KW-1003">Cell membrane</keyword>
<evidence type="ECO:0000259" key="8">
    <source>
        <dbReference type="Pfam" id="PF00924"/>
    </source>
</evidence>
<dbReference type="Pfam" id="PF21088">
    <property type="entry name" value="MS_channel_1st"/>
    <property type="match status" value="1"/>
</dbReference>
<dbReference type="InterPro" id="IPR011066">
    <property type="entry name" value="MscS_channel_C_sf"/>
</dbReference>